<protein>
    <submittedName>
        <fullName evidence="4">N-carbamoylputrescine amidase</fullName>
        <ecNumber evidence="3">3.5.1.53</ecNumber>
    </submittedName>
</protein>
<dbReference type="PROSITE" id="PS50263">
    <property type="entry name" value="CN_HYDROLASE"/>
    <property type="match status" value="1"/>
</dbReference>
<dbReference type="STRING" id="504797.SAMN05421678_102390"/>
<dbReference type="InterPro" id="IPR003010">
    <property type="entry name" value="C-N_Hydrolase"/>
</dbReference>
<evidence type="ECO:0000313" key="5">
    <source>
        <dbReference type="Proteomes" id="UP000199052"/>
    </source>
</evidence>
<name>A0A1I2M2M2_9ACTN</name>
<evidence type="ECO:0000256" key="1">
    <source>
        <dbReference type="ARBA" id="ARBA00022801"/>
    </source>
</evidence>
<keyword evidence="1 3" id="KW-0378">Hydrolase</keyword>
<dbReference type="InterPro" id="IPR036526">
    <property type="entry name" value="C-N_Hydrolase_sf"/>
</dbReference>
<dbReference type="EC" id="3.5.1.53" evidence="3"/>
<evidence type="ECO:0000259" key="2">
    <source>
        <dbReference type="PROSITE" id="PS50263"/>
    </source>
</evidence>
<dbReference type="PANTHER" id="PTHR43674">
    <property type="entry name" value="NITRILASE C965.09-RELATED"/>
    <property type="match status" value="1"/>
</dbReference>
<dbReference type="EMBL" id="FOOI01000002">
    <property type="protein sequence ID" value="SFF84959.1"/>
    <property type="molecule type" value="Genomic_DNA"/>
</dbReference>
<reference evidence="3 6" key="2">
    <citation type="submission" date="2020-07" db="EMBL/GenBank/DDBJ databases">
        <title>Sequencing the genomes of 1000 actinobacteria strains.</title>
        <authorList>
            <person name="Klenk H.-P."/>
        </authorList>
    </citation>
    <scope>NUCLEOTIDE SEQUENCE [LARGE SCALE GENOMIC DNA]</scope>
    <source>
        <strain evidence="3 6">DSM 45117</strain>
    </source>
</reference>
<dbReference type="EMBL" id="JACBZA010000001">
    <property type="protein sequence ID" value="NYH81528.1"/>
    <property type="molecule type" value="Genomic_DNA"/>
</dbReference>
<dbReference type="InterPro" id="IPR050345">
    <property type="entry name" value="Aliph_Amidase/BUP"/>
</dbReference>
<evidence type="ECO:0000313" key="3">
    <source>
        <dbReference type="EMBL" id="NYH81528.1"/>
    </source>
</evidence>
<dbReference type="Pfam" id="PF00795">
    <property type="entry name" value="CN_hydrolase"/>
    <property type="match status" value="1"/>
</dbReference>
<feature type="domain" description="CN hydrolase" evidence="2">
    <location>
        <begin position="1"/>
        <end position="253"/>
    </location>
</feature>
<sequence length="253" mass="27669">MQAALAVHRVVADQAANLTSITKLTREAAGKGADLVVFSETALTGFVGNDDPAHDRLLAQPIPGPVTEHLGALSRETGMWIAIGMYERERTATEERLYDSAILIDPDGKVQLHYRRISPQWHGSPDRRVYRQGTDLPVASTDFGTCAFLLCGDLFDDELVQRLRRVQPNWLLFPFARSYDSEVADAEQWEREERFVYADRAARAGVGALMVNHLAARDVGGCFGGALAVAPDGTIIGELPPGNEGILLVDLSR</sequence>
<proteinExistence type="predicted"/>
<accession>A0A1I2M2M2</accession>
<evidence type="ECO:0000313" key="6">
    <source>
        <dbReference type="Proteomes" id="UP000533017"/>
    </source>
</evidence>
<organism evidence="4 5">
    <name type="scientific">Actinopolymorpha cephalotaxi</name>
    <dbReference type="NCBI Taxonomy" id="504797"/>
    <lineage>
        <taxon>Bacteria</taxon>
        <taxon>Bacillati</taxon>
        <taxon>Actinomycetota</taxon>
        <taxon>Actinomycetes</taxon>
        <taxon>Propionibacteriales</taxon>
        <taxon>Actinopolymorphaceae</taxon>
        <taxon>Actinopolymorpha</taxon>
    </lineage>
</organism>
<dbReference type="PANTHER" id="PTHR43674:SF2">
    <property type="entry name" value="BETA-UREIDOPROPIONASE"/>
    <property type="match status" value="1"/>
</dbReference>
<dbReference type="Proteomes" id="UP000533017">
    <property type="component" value="Unassembled WGS sequence"/>
</dbReference>
<dbReference type="GO" id="GO:0050126">
    <property type="term" value="F:N-carbamoylputrescine amidase activity"/>
    <property type="evidence" value="ECO:0007669"/>
    <property type="project" value="UniProtKB-EC"/>
</dbReference>
<dbReference type="RefSeq" id="WP_175542366.1">
    <property type="nucleotide sequence ID" value="NZ_FOOI01000002.1"/>
</dbReference>
<dbReference type="SUPFAM" id="SSF56317">
    <property type="entry name" value="Carbon-nitrogen hydrolase"/>
    <property type="match status" value="1"/>
</dbReference>
<gene>
    <name evidence="3" type="ORF">FHR37_000379</name>
    <name evidence="4" type="ORF">SAMN05421678_102390</name>
</gene>
<reference evidence="4 5" key="1">
    <citation type="submission" date="2016-10" db="EMBL/GenBank/DDBJ databases">
        <authorList>
            <person name="de Groot N.N."/>
        </authorList>
    </citation>
    <scope>NUCLEOTIDE SEQUENCE [LARGE SCALE GENOMIC DNA]</scope>
    <source>
        <strain evidence="4 5">CPCC 202808</strain>
    </source>
</reference>
<keyword evidence="6" id="KW-1185">Reference proteome</keyword>
<evidence type="ECO:0000313" key="4">
    <source>
        <dbReference type="EMBL" id="SFF84959.1"/>
    </source>
</evidence>
<dbReference type="AlphaFoldDB" id="A0A1I2M2M2"/>
<dbReference type="Gene3D" id="3.60.110.10">
    <property type="entry name" value="Carbon-nitrogen hydrolase"/>
    <property type="match status" value="1"/>
</dbReference>
<dbReference type="CDD" id="cd07197">
    <property type="entry name" value="nitrilase"/>
    <property type="match status" value="1"/>
</dbReference>
<dbReference type="Proteomes" id="UP000199052">
    <property type="component" value="Unassembled WGS sequence"/>
</dbReference>